<evidence type="ECO:0000256" key="1">
    <source>
        <dbReference type="ARBA" id="ARBA00006594"/>
    </source>
</evidence>
<feature type="binding site" evidence="7">
    <location>
        <position position="16"/>
    </location>
    <ligand>
        <name>S-adenosyl-L-methionine</name>
        <dbReference type="ChEBI" id="CHEBI:59789"/>
    </ligand>
</feature>
<evidence type="ECO:0000256" key="7">
    <source>
        <dbReference type="PIRSR" id="PIRSR000398-1"/>
    </source>
</evidence>
<sequence length="313" mass="36334">MDKIHAKPFIKWAGGKRQLLSQFDDLYPNKLKTNNIKRYIEAFIGGGAVFFELISRYDFEEVILNDINKDLILSYIVIKHNVEELIMELRALKNQFMSLEQEQQSEMFYNIRKNFNLNKHKVDYDTAINTAELCSEHILQASYFLFLNKTCFNGLYRENRSGEFNVPFGKYKNPSILDEDNMRNVNKALKNVTLKCGDFTKLLPFIDENTFVYMDPPYRPLNVTSSFKSYSKGDFNDEDQKRLAEWFKEASTTGACLMLSNSNPKNTNSDDNFFEELYKGFNIIEVFASRAINSKASGRGAISELVIRFEKEA</sequence>
<keyword evidence="4 8" id="KW-0808">Transferase</keyword>
<dbReference type="PANTHER" id="PTHR30481:SF3">
    <property type="entry name" value="DNA ADENINE METHYLASE"/>
    <property type="match status" value="1"/>
</dbReference>
<dbReference type="PRINTS" id="PR00505">
    <property type="entry name" value="D12N6MTFRASE"/>
</dbReference>
<dbReference type="RefSeq" id="WP_087097918.1">
    <property type="nucleotide sequence ID" value="NZ_CP066179.1"/>
</dbReference>
<evidence type="ECO:0000256" key="8">
    <source>
        <dbReference type="RuleBase" id="RU361257"/>
    </source>
</evidence>
<comment type="similarity">
    <text evidence="1 8">Belongs to the N(4)/N(6)-methyltransferase family.</text>
</comment>
<proteinExistence type="inferred from homology"/>
<evidence type="ECO:0000256" key="3">
    <source>
        <dbReference type="ARBA" id="ARBA00022603"/>
    </source>
</evidence>
<dbReference type="InterPro" id="IPR012263">
    <property type="entry name" value="M_m6A_EcoRV"/>
</dbReference>
<gene>
    <name evidence="10" type="ORF">BCB44BAC_00844</name>
</gene>
<dbReference type="InterPro" id="IPR023095">
    <property type="entry name" value="Ade_MeTrfase_dom_2"/>
</dbReference>
<dbReference type="Pfam" id="PF02086">
    <property type="entry name" value="MethyltransfD12"/>
    <property type="match status" value="1"/>
</dbReference>
<dbReference type="InterPro" id="IPR012327">
    <property type="entry name" value="MeTrfase_D12"/>
</dbReference>
<evidence type="ECO:0000313" key="10">
    <source>
        <dbReference type="EMBL" id="SCL85868.1"/>
    </source>
</evidence>
<feature type="binding site" evidence="7">
    <location>
        <position position="66"/>
    </location>
    <ligand>
        <name>S-adenosyl-L-methionine</name>
        <dbReference type="ChEBI" id="CHEBI:59789"/>
    </ligand>
</feature>
<dbReference type="PANTHER" id="PTHR30481">
    <property type="entry name" value="DNA ADENINE METHYLASE"/>
    <property type="match status" value="1"/>
</dbReference>
<dbReference type="InterPro" id="IPR002052">
    <property type="entry name" value="DNA_methylase_N6_adenine_CS"/>
</dbReference>
<name>A0AAX2CEV4_9BACI</name>
<accession>A0AAX2CEV4</accession>
<comment type="catalytic activity">
    <reaction evidence="6 8">
        <text>a 2'-deoxyadenosine in DNA + S-adenosyl-L-methionine = an N(6)-methyl-2'-deoxyadenosine in DNA + S-adenosyl-L-homocysteine + H(+)</text>
        <dbReference type="Rhea" id="RHEA:15197"/>
        <dbReference type="Rhea" id="RHEA-COMP:12418"/>
        <dbReference type="Rhea" id="RHEA-COMP:12419"/>
        <dbReference type="ChEBI" id="CHEBI:15378"/>
        <dbReference type="ChEBI" id="CHEBI:57856"/>
        <dbReference type="ChEBI" id="CHEBI:59789"/>
        <dbReference type="ChEBI" id="CHEBI:90615"/>
        <dbReference type="ChEBI" id="CHEBI:90616"/>
        <dbReference type="EC" id="2.1.1.72"/>
    </reaction>
</comment>
<dbReference type="GO" id="GO:0043565">
    <property type="term" value="F:sequence-specific DNA binding"/>
    <property type="evidence" value="ECO:0007669"/>
    <property type="project" value="TreeGrafter"/>
</dbReference>
<dbReference type="REBASE" id="177785">
    <property type="entry name" value="M.Bcy44ORF844P"/>
</dbReference>
<dbReference type="EMBL" id="FMIK01000017">
    <property type="protein sequence ID" value="SCL85868.1"/>
    <property type="molecule type" value="Genomic_DNA"/>
</dbReference>
<evidence type="ECO:0000256" key="5">
    <source>
        <dbReference type="ARBA" id="ARBA00022691"/>
    </source>
</evidence>
<dbReference type="Gene3D" id="1.10.1020.10">
    <property type="entry name" value="Adenine-specific Methyltransferase, Domain 2"/>
    <property type="match status" value="1"/>
</dbReference>
<dbReference type="GO" id="GO:0009007">
    <property type="term" value="F:site-specific DNA-methyltransferase (adenine-specific) activity"/>
    <property type="evidence" value="ECO:0007669"/>
    <property type="project" value="UniProtKB-UniRule"/>
</dbReference>
<evidence type="ECO:0000313" key="11">
    <source>
        <dbReference type="Proteomes" id="UP000242164"/>
    </source>
</evidence>
<evidence type="ECO:0000256" key="4">
    <source>
        <dbReference type="ARBA" id="ARBA00022679"/>
    </source>
</evidence>
<feature type="binding site" evidence="7">
    <location>
        <position position="12"/>
    </location>
    <ligand>
        <name>S-adenosyl-L-methionine</name>
        <dbReference type="ChEBI" id="CHEBI:59789"/>
    </ligand>
</feature>
<feature type="coiled-coil region" evidence="9">
    <location>
        <begin position="75"/>
        <end position="102"/>
    </location>
</feature>
<keyword evidence="3 8" id="KW-0489">Methyltransferase</keyword>
<dbReference type="Gene3D" id="3.40.50.150">
    <property type="entry name" value="Vaccinia Virus protein VP39"/>
    <property type="match status" value="1"/>
</dbReference>
<dbReference type="EC" id="2.1.1.72" evidence="2 8"/>
<protein>
    <recommendedName>
        <fullName evidence="2 8">Site-specific DNA-methyltransferase (adenine-specific)</fullName>
        <ecNumber evidence="2 8">2.1.1.72</ecNumber>
    </recommendedName>
</protein>
<keyword evidence="9" id="KW-0175">Coiled coil</keyword>
<feature type="binding site" evidence="7">
    <location>
        <position position="215"/>
    </location>
    <ligand>
        <name>S-adenosyl-L-methionine</name>
        <dbReference type="ChEBI" id="CHEBI:59789"/>
    </ligand>
</feature>
<dbReference type="GO" id="GO:0006298">
    <property type="term" value="P:mismatch repair"/>
    <property type="evidence" value="ECO:0007669"/>
    <property type="project" value="TreeGrafter"/>
</dbReference>
<organism evidence="10 11">
    <name type="scientific">Bacillus cytotoxicus</name>
    <dbReference type="NCBI Taxonomy" id="580165"/>
    <lineage>
        <taxon>Bacteria</taxon>
        <taxon>Bacillati</taxon>
        <taxon>Bacillota</taxon>
        <taxon>Bacilli</taxon>
        <taxon>Bacillales</taxon>
        <taxon>Bacillaceae</taxon>
        <taxon>Bacillus</taxon>
        <taxon>Bacillus cereus group</taxon>
    </lineage>
</organism>
<dbReference type="GO" id="GO:0032259">
    <property type="term" value="P:methylation"/>
    <property type="evidence" value="ECO:0007669"/>
    <property type="project" value="UniProtKB-KW"/>
</dbReference>
<dbReference type="AlphaFoldDB" id="A0AAX2CEV4"/>
<comment type="caution">
    <text evidence="10">The sequence shown here is derived from an EMBL/GenBank/DDBJ whole genome shotgun (WGS) entry which is preliminary data.</text>
</comment>
<dbReference type="PROSITE" id="PS00092">
    <property type="entry name" value="N6_MTASE"/>
    <property type="match status" value="1"/>
</dbReference>
<dbReference type="SUPFAM" id="SSF53335">
    <property type="entry name" value="S-adenosyl-L-methionine-dependent methyltransferases"/>
    <property type="match status" value="1"/>
</dbReference>
<dbReference type="NCBIfam" id="TIGR00571">
    <property type="entry name" value="dam"/>
    <property type="match status" value="1"/>
</dbReference>
<evidence type="ECO:0000256" key="9">
    <source>
        <dbReference type="SAM" id="Coils"/>
    </source>
</evidence>
<keyword evidence="5 8" id="KW-0949">S-adenosyl-L-methionine</keyword>
<reference evidence="10 11" key="1">
    <citation type="submission" date="2016-08" db="EMBL/GenBank/DDBJ databases">
        <authorList>
            <person name="Loux V."/>
            <person name="Rue O."/>
        </authorList>
    </citation>
    <scope>NUCLEOTIDE SEQUENCE [LARGE SCALE GENOMIC DNA]</scope>
    <source>
        <strain evidence="10 11">AFSSA_08CEB44bac</strain>
    </source>
</reference>
<evidence type="ECO:0000256" key="6">
    <source>
        <dbReference type="ARBA" id="ARBA00047942"/>
    </source>
</evidence>
<dbReference type="GO" id="GO:1904047">
    <property type="term" value="F:S-adenosyl-L-methionine binding"/>
    <property type="evidence" value="ECO:0007669"/>
    <property type="project" value="TreeGrafter"/>
</dbReference>
<dbReference type="InterPro" id="IPR029063">
    <property type="entry name" value="SAM-dependent_MTases_sf"/>
</dbReference>
<dbReference type="GO" id="GO:0009307">
    <property type="term" value="P:DNA restriction-modification system"/>
    <property type="evidence" value="ECO:0007669"/>
    <property type="project" value="InterPro"/>
</dbReference>
<dbReference type="Proteomes" id="UP000242164">
    <property type="component" value="Unassembled WGS sequence"/>
</dbReference>
<dbReference type="PIRSF" id="PIRSF000398">
    <property type="entry name" value="M_m6A_EcoRV"/>
    <property type="match status" value="1"/>
</dbReference>
<evidence type="ECO:0000256" key="2">
    <source>
        <dbReference type="ARBA" id="ARBA00011900"/>
    </source>
</evidence>